<reference evidence="7 8" key="1">
    <citation type="submission" date="2017-09" db="EMBL/GenBank/DDBJ databases">
        <title>Large-scale bioinformatics analysis of Bacillus genomes uncovers conserved roles of natural products in bacterial physiology.</title>
        <authorList>
            <consortium name="Agbiome Team Llc"/>
            <person name="Bleich R.M."/>
            <person name="Grubbs K.J."/>
            <person name="Santa Maria K.C."/>
            <person name="Allen S.E."/>
            <person name="Farag S."/>
            <person name="Shank E.A."/>
            <person name="Bowers A."/>
        </authorList>
    </citation>
    <scope>NUCLEOTIDE SEQUENCE [LARGE SCALE GENOMIC DNA]</scope>
    <source>
        <strain evidence="7 8">AFS083741</strain>
    </source>
</reference>
<dbReference type="PROSITE" id="PS51736">
    <property type="entry name" value="RECOMBINASES_3"/>
    <property type="match status" value="1"/>
</dbReference>
<name>A0A9X6WW31_BACCE</name>
<dbReference type="Proteomes" id="UP000224413">
    <property type="component" value="Unassembled WGS sequence"/>
</dbReference>
<sequence>MKKRCIFVKYGYARVSTLNQDLENQIATLEKENCDFIYSEKYTGTKTDRPEFQKLLANLKEGDTLRFWCKN</sequence>
<evidence type="ECO:0000256" key="2">
    <source>
        <dbReference type="ARBA" id="ARBA00023125"/>
    </source>
</evidence>
<evidence type="ECO:0000313" key="7">
    <source>
        <dbReference type="EMBL" id="PFK07011.1"/>
    </source>
</evidence>
<accession>A0A9X6WW31</accession>
<gene>
    <name evidence="7" type="ORF">COI98_28880</name>
</gene>
<dbReference type="GO" id="GO:0003677">
    <property type="term" value="F:DNA binding"/>
    <property type="evidence" value="ECO:0007669"/>
    <property type="project" value="UniProtKB-KW"/>
</dbReference>
<feature type="non-terminal residue" evidence="7">
    <location>
        <position position="71"/>
    </location>
</feature>
<dbReference type="CDD" id="cd03768">
    <property type="entry name" value="SR_ResInv"/>
    <property type="match status" value="1"/>
</dbReference>
<feature type="domain" description="Resolvase/invertase-type recombinase catalytic" evidence="6">
    <location>
        <begin position="8"/>
        <end position="71"/>
    </location>
</feature>
<dbReference type="SUPFAM" id="SSF53041">
    <property type="entry name" value="Resolvase-like"/>
    <property type="match status" value="1"/>
</dbReference>
<evidence type="ECO:0000256" key="4">
    <source>
        <dbReference type="PIRSR" id="PIRSR606118-50"/>
    </source>
</evidence>
<evidence type="ECO:0000313" key="8">
    <source>
        <dbReference type="Proteomes" id="UP000224413"/>
    </source>
</evidence>
<dbReference type="InterPro" id="IPR006119">
    <property type="entry name" value="Resolv_N"/>
</dbReference>
<dbReference type="InterPro" id="IPR006118">
    <property type="entry name" value="Recombinase_CS"/>
</dbReference>
<dbReference type="AlphaFoldDB" id="A0A9X6WW31"/>
<dbReference type="Pfam" id="PF00239">
    <property type="entry name" value="Resolvase"/>
    <property type="match status" value="1"/>
</dbReference>
<comment type="caution">
    <text evidence="7">The sequence shown here is derived from an EMBL/GenBank/DDBJ whole genome shotgun (WGS) entry which is preliminary data.</text>
</comment>
<evidence type="ECO:0000256" key="1">
    <source>
        <dbReference type="ARBA" id="ARBA00022908"/>
    </source>
</evidence>
<dbReference type="EMBL" id="NUWJ01000324">
    <property type="protein sequence ID" value="PFK07011.1"/>
    <property type="molecule type" value="Genomic_DNA"/>
</dbReference>
<evidence type="ECO:0000256" key="5">
    <source>
        <dbReference type="PROSITE-ProRule" id="PRU10137"/>
    </source>
</evidence>
<dbReference type="GO" id="GO:0015074">
    <property type="term" value="P:DNA integration"/>
    <property type="evidence" value="ECO:0007669"/>
    <property type="project" value="UniProtKB-KW"/>
</dbReference>
<keyword evidence="2" id="KW-0238">DNA-binding</keyword>
<evidence type="ECO:0000256" key="3">
    <source>
        <dbReference type="ARBA" id="ARBA00023172"/>
    </source>
</evidence>
<dbReference type="PROSITE" id="PS00397">
    <property type="entry name" value="RECOMBINASES_1"/>
    <property type="match status" value="1"/>
</dbReference>
<dbReference type="InterPro" id="IPR036162">
    <property type="entry name" value="Resolvase-like_N_sf"/>
</dbReference>
<evidence type="ECO:0000259" key="6">
    <source>
        <dbReference type="PROSITE" id="PS51736"/>
    </source>
</evidence>
<feature type="active site" description="O-(5'-phospho-DNA)-serine intermediate" evidence="4 5">
    <location>
        <position position="16"/>
    </location>
</feature>
<organism evidence="7 8">
    <name type="scientific">Bacillus cereus</name>
    <dbReference type="NCBI Taxonomy" id="1396"/>
    <lineage>
        <taxon>Bacteria</taxon>
        <taxon>Bacillati</taxon>
        <taxon>Bacillota</taxon>
        <taxon>Bacilli</taxon>
        <taxon>Bacillales</taxon>
        <taxon>Bacillaceae</taxon>
        <taxon>Bacillus</taxon>
        <taxon>Bacillus cereus group</taxon>
    </lineage>
</organism>
<keyword evidence="1" id="KW-0229">DNA integration</keyword>
<protein>
    <submittedName>
        <fullName evidence="7">Resolvase</fullName>
    </submittedName>
</protein>
<dbReference type="GO" id="GO:0000150">
    <property type="term" value="F:DNA strand exchange activity"/>
    <property type="evidence" value="ECO:0007669"/>
    <property type="project" value="InterPro"/>
</dbReference>
<dbReference type="Gene3D" id="3.40.50.1390">
    <property type="entry name" value="Resolvase, N-terminal catalytic domain"/>
    <property type="match status" value="1"/>
</dbReference>
<proteinExistence type="predicted"/>
<keyword evidence="3" id="KW-0233">DNA recombination</keyword>